<comment type="similarity">
    <text evidence="5">Belongs to the FliW family.</text>
</comment>
<dbReference type="PANTHER" id="PTHR39190">
    <property type="entry name" value="FLAGELLAR ASSEMBLY FACTOR FLIW"/>
    <property type="match status" value="1"/>
</dbReference>
<dbReference type="RefSeq" id="WP_134114447.1">
    <property type="nucleotide sequence ID" value="NZ_SOEG01000002.1"/>
</dbReference>
<dbReference type="PANTHER" id="PTHR39190:SF1">
    <property type="entry name" value="FLAGELLAR ASSEMBLY FACTOR FLIW"/>
    <property type="match status" value="1"/>
</dbReference>
<name>A0A4V3H008_9FIRM</name>
<comment type="caution">
    <text evidence="6">The sequence shown here is derived from an EMBL/GenBank/DDBJ whole genome shotgun (WGS) entry which is preliminary data.</text>
</comment>
<evidence type="ECO:0000256" key="2">
    <source>
        <dbReference type="ARBA" id="ARBA00022795"/>
    </source>
</evidence>
<gene>
    <name evidence="5" type="primary">fliW</name>
    <name evidence="6" type="ORF">C7959_10237</name>
</gene>
<keyword evidence="7" id="KW-1185">Reference proteome</keyword>
<evidence type="ECO:0000256" key="4">
    <source>
        <dbReference type="ARBA" id="ARBA00023186"/>
    </source>
</evidence>
<dbReference type="GO" id="GO:0005737">
    <property type="term" value="C:cytoplasm"/>
    <property type="evidence" value="ECO:0007669"/>
    <property type="project" value="UniProtKB-SubCell"/>
</dbReference>
<dbReference type="HAMAP" id="MF_01185">
    <property type="entry name" value="FliW"/>
    <property type="match status" value="1"/>
</dbReference>
<sequence length="143" mass="16652">MEIETKNFGLIDIEEDKIINFVDNILGFEDYSKFTIIDSLDDDVFYWLQSAENPGLCFAMITPIDFIEDYKITLTDKFEERLELEQLEDIIVYTIVVIGNQGKYITTNLKAPIIINSKNRRAGQLVVQEDYPTKYYLLSEDSE</sequence>
<evidence type="ECO:0000256" key="1">
    <source>
        <dbReference type="ARBA" id="ARBA00022490"/>
    </source>
</evidence>
<dbReference type="InterPro" id="IPR003775">
    <property type="entry name" value="Flagellar_assembly_factor_FliW"/>
</dbReference>
<dbReference type="Proteomes" id="UP000295832">
    <property type="component" value="Unassembled WGS sequence"/>
</dbReference>
<keyword evidence="6" id="KW-0969">Cilium</keyword>
<dbReference type="InterPro" id="IPR024046">
    <property type="entry name" value="Flagellar_assmbl_FliW_dom_sf"/>
</dbReference>
<dbReference type="Gene3D" id="2.30.290.10">
    <property type="entry name" value="BH3618-like"/>
    <property type="match status" value="1"/>
</dbReference>
<keyword evidence="6" id="KW-0966">Cell projection</keyword>
<dbReference type="GO" id="GO:0044780">
    <property type="term" value="P:bacterial-type flagellum assembly"/>
    <property type="evidence" value="ECO:0007669"/>
    <property type="project" value="UniProtKB-UniRule"/>
</dbReference>
<evidence type="ECO:0000256" key="3">
    <source>
        <dbReference type="ARBA" id="ARBA00022845"/>
    </source>
</evidence>
<dbReference type="GO" id="GO:0006417">
    <property type="term" value="P:regulation of translation"/>
    <property type="evidence" value="ECO:0007669"/>
    <property type="project" value="UniProtKB-KW"/>
</dbReference>
<dbReference type="AlphaFoldDB" id="A0A4V3H008"/>
<dbReference type="EMBL" id="SOEG01000002">
    <property type="protein sequence ID" value="TDX58899.1"/>
    <property type="molecule type" value="Genomic_DNA"/>
</dbReference>
<keyword evidence="4 5" id="KW-0143">Chaperone</keyword>
<keyword evidence="6" id="KW-0282">Flagellum</keyword>
<evidence type="ECO:0000313" key="6">
    <source>
        <dbReference type="EMBL" id="TDX58899.1"/>
    </source>
</evidence>
<dbReference type="SUPFAM" id="SSF141457">
    <property type="entry name" value="BH3618-like"/>
    <property type="match status" value="1"/>
</dbReference>
<keyword evidence="3 5" id="KW-0810">Translation regulation</keyword>
<reference evidence="6 7" key="1">
    <citation type="submission" date="2019-03" db="EMBL/GenBank/DDBJ databases">
        <title>Subsurface microbial communities from deep shales in Ohio and West Virginia, USA.</title>
        <authorList>
            <person name="Wrighton K."/>
        </authorList>
    </citation>
    <scope>NUCLEOTIDE SEQUENCE [LARGE SCALE GENOMIC DNA]</scope>
    <source>
        <strain evidence="6 7">MSL 6dP</strain>
    </source>
</reference>
<dbReference type="Pfam" id="PF02623">
    <property type="entry name" value="FliW"/>
    <property type="match status" value="1"/>
</dbReference>
<organism evidence="6 7">
    <name type="scientific">Orenia marismortui</name>
    <dbReference type="NCBI Taxonomy" id="46469"/>
    <lineage>
        <taxon>Bacteria</taxon>
        <taxon>Bacillati</taxon>
        <taxon>Bacillota</taxon>
        <taxon>Clostridia</taxon>
        <taxon>Halanaerobiales</taxon>
        <taxon>Halobacteroidaceae</taxon>
        <taxon>Orenia</taxon>
    </lineage>
</organism>
<comment type="function">
    <text evidence="5">Acts as an anti-CsrA protein, binds CsrA and prevents it from repressing translation of its target genes, one of which is flagellin. Binds to flagellin and participates in the assembly of the flagellum.</text>
</comment>
<comment type="subcellular location">
    <subcellularLocation>
        <location evidence="5">Cytoplasm</location>
    </subcellularLocation>
</comment>
<evidence type="ECO:0000313" key="7">
    <source>
        <dbReference type="Proteomes" id="UP000295832"/>
    </source>
</evidence>
<proteinExistence type="inferred from homology"/>
<keyword evidence="1 5" id="KW-0963">Cytoplasm</keyword>
<evidence type="ECO:0000256" key="5">
    <source>
        <dbReference type="HAMAP-Rule" id="MF_01185"/>
    </source>
</evidence>
<keyword evidence="2 5" id="KW-1005">Bacterial flagellum biogenesis</keyword>
<accession>A0A4V3H008</accession>
<comment type="subunit">
    <text evidence="5">Interacts with translational regulator CsrA and flagellin(s).</text>
</comment>
<protein>
    <recommendedName>
        <fullName evidence="5">Flagellar assembly factor FliW</fullName>
    </recommendedName>
</protein>